<proteinExistence type="predicted"/>
<sequence length="118" mass="12890">MRAAARLDIGRPRANHYAIGKRRCALDGRTPLREERAALAETLRDGWPVVVRYVAHGCATGWRNRWSDVDVRWPRDERAVARDRASRLARVARAATASFSCGGGAAAGCRSGESPAMS</sequence>
<evidence type="ECO:0000313" key="2">
    <source>
        <dbReference type="Proteomes" id="UP000250235"/>
    </source>
</evidence>
<keyword evidence="2" id="KW-1185">Reference proteome</keyword>
<reference evidence="1 2" key="1">
    <citation type="journal article" date="2015" name="Proc. Natl. Acad. Sci. U.S.A.">
        <title>The resurrection genome of Boea hygrometrica: A blueprint for survival of dehydration.</title>
        <authorList>
            <person name="Xiao L."/>
            <person name="Yang G."/>
            <person name="Zhang L."/>
            <person name="Yang X."/>
            <person name="Zhao S."/>
            <person name="Ji Z."/>
            <person name="Zhou Q."/>
            <person name="Hu M."/>
            <person name="Wang Y."/>
            <person name="Chen M."/>
            <person name="Xu Y."/>
            <person name="Jin H."/>
            <person name="Xiao X."/>
            <person name="Hu G."/>
            <person name="Bao F."/>
            <person name="Hu Y."/>
            <person name="Wan P."/>
            <person name="Li L."/>
            <person name="Deng X."/>
            <person name="Kuang T."/>
            <person name="Xiang C."/>
            <person name="Zhu J.K."/>
            <person name="Oliver M.J."/>
            <person name="He Y."/>
        </authorList>
    </citation>
    <scope>NUCLEOTIDE SEQUENCE [LARGE SCALE GENOMIC DNA]</scope>
    <source>
        <strain evidence="2">cv. XS01</strain>
    </source>
</reference>
<evidence type="ECO:0000313" key="1">
    <source>
        <dbReference type="EMBL" id="KZT76338.1"/>
    </source>
</evidence>
<dbReference type="EMBL" id="KV131803">
    <property type="protein sequence ID" value="KZT76338.1"/>
    <property type="molecule type" value="Genomic_DNA"/>
</dbReference>
<dbReference type="AlphaFoldDB" id="A0A2Z6ZZX7"/>
<accession>A0A2Z6ZZX7</accession>
<organism evidence="1 2">
    <name type="scientific">Dorcoceras hygrometricum</name>
    <dbReference type="NCBI Taxonomy" id="472368"/>
    <lineage>
        <taxon>Eukaryota</taxon>
        <taxon>Viridiplantae</taxon>
        <taxon>Streptophyta</taxon>
        <taxon>Embryophyta</taxon>
        <taxon>Tracheophyta</taxon>
        <taxon>Spermatophyta</taxon>
        <taxon>Magnoliopsida</taxon>
        <taxon>eudicotyledons</taxon>
        <taxon>Gunneridae</taxon>
        <taxon>Pentapetalae</taxon>
        <taxon>asterids</taxon>
        <taxon>lamiids</taxon>
        <taxon>Lamiales</taxon>
        <taxon>Gesneriaceae</taxon>
        <taxon>Didymocarpoideae</taxon>
        <taxon>Trichosporeae</taxon>
        <taxon>Loxocarpinae</taxon>
        <taxon>Dorcoceras</taxon>
    </lineage>
</organism>
<name>A0A2Z6ZZX7_9LAMI</name>
<protein>
    <submittedName>
        <fullName evidence="1">Uncharacterized protein</fullName>
    </submittedName>
</protein>
<gene>
    <name evidence="1" type="ORF">F511_46637</name>
</gene>
<dbReference type="Proteomes" id="UP000250235">
    <property type="component" value="Unassembled WGS sequence"/>
</dbReference>